<reference evidence="9 10" key="1">
    <citation type="submission" date="2016-10" db="EMBL/GenBank/DDBJ databases">
        <authorList>
            <person name="de Groot N.N."/>
        </authorList>
    </citation>
    <scope>NUCLEOTIDE SEQUENCE [LARGE SCALE GENOMIC DNA]</scope>
    <source>
        <strain evidence="9 10">NLAE-zl-G419</strain>
    </source>
</reference>
<keyword evidence="5 8" id="KW-0812">Transmembrane</keyword>
<dbReference type="PANTHER" id="PTHR30330">
    <property type="entry name" value="AGSS FAMILY TRANSPORTER, SODIUM-ALANINE"/>
    <property type="match status" value="1"/>
</dbReference>
<sequence length="509" mass="55253">MTEIFNAVNSFFEFIVPITDFLWDFPTNIDWYSKIPVLGGMSLAVILLLGTGIYFTFKTSFVQCKRFKRGIKILAQKKSSEIGVSPLASFLLSSAMRIGPGNIVGVTGAISVGGPGTLFWMWLSAFFGMATAFSEAVLAQVFKERKGDEFVGGLPFYGKRILGNKRWIGIILSIIFIVYALFCIPAQTFNIITSLGSIAETVTGGPIDRESVVYYTITILLIISVAATVFGGIKRVTKVTDRLVPIMALVYIGITIVVITFNLDKIQYFFSAVFKGAFTPEAIFGGAFGIALSQGIKRGLMSNEAGQGTITMAAAVADNKHPAEQGFVQAIGVFLDTMVICTMTGFVVVMASVWNGVGAAAWETIRSAKLPLYLTSLQNLIPGTSFDGIITVIVSLCYALFAFTTLIGMILFAEISGNFISRSKKFITSLRALGALIFVPFGCLTVLSGLELGNLWYISDLVNIIVVYANVPILLIGSKIVFKVLDHYNKTDGGKFCSMDIGIETDYWK</sequence>
<feature type="transmembrane region" description="Helical" evidence="8">
    <location>
        <begin position="456"/>
        <end position="476"/>
    </location>
</feature>
<feature type="transmembrane region" description="Helical" evidence="8">
    <location>
        <begin position="269"/>
        <end position="292"/>
    </location>
</feature>
<dbReference type="Proteomes" id="UP000182135">
    <property type="component" value="Unassembled WGS sequence"/>
</dbReference>
<feature type="transmembrane region" description="Helical" evidence="8">
    <location>
        <begin position="212"/>
        <end position="231"/>
    </location>
</feature>
<keyword evidence="10" id="KW-1185">Reference proteome</keyword>
<gene>
    <name evidence="9" type="ORF">SAMN04487885_104193</name>
</gene>
<dbReference type="GO" id="GO:0005886">
    <property type="term" value="C:plasma membrane"/>
    <property type="evidence" value="ECO:0007669"/>
    <property type="project" value="UniProtKB-SubCell"/>
</dbReference>
<dbReference type="PRINTS" id="PR00175">
    <property type="entry name" value="NAALASMPORT"/>
</dbReference>
<dbReference type="AlphaFoldDB" id="A0A1I2K920"/>
<evidence type="ECO:0000256" key="5">
    <source>
        <dbReference type="ARBA" id="ARBA00022692"/>
    </source>
</evidence>
<evidence type="ECO:0000256" key="6">
    <source>
        <dbReference type="ARBA" id="ARBA00022989"/>
    </source>
</evidence>
<feature type="transmembrane region" description="Helical" evidence="8">
    <location>
        <begin position="389"/>
        <end position="412"/>
    </location>
</feature>
<name>A0A1I2K920_9CLOT</name>
<dbReference type="GO" id="GO:0005283">
    <property type="term" value="F:amino acid:sodium symporter activity"/>
    <property type="evidence" value="ECO:0007669"/>
    <property type="project" value="InterPro"/>
</dbReference>
<dbReference type="RefSeq" id="WP_074844697.1">
    <property type="nucleotide sequence ID" value="NZ_FOOE01000004.1"/>
</dbReference>
<dbReference type="eggNOG" id="COG1115">
    <property type="taxonomic scope" value="Bacteria"/>
</dbReference>
<evidence type="ECO:0000313" key="9">
    <source>
        <dbReference type="EMBL" id="SFF62690.1"/>
    </source>
</evidence>
<dbReference type="NCBIfam" id="TIGR00835">
    <property type="entry name" value="agcS"/>
    <property type="match status" value="1"/>
</dbReference>
<accession>A0A1I2K920</accession>
<keyword evidence="6 8" id="KW-1133">Transmembrane helix</keyword>
<keyword evidence="7 8" id="KW-0472">Membrane</keyword>
<evidence type="ECO:0000256" key="3">
    <source>
        <dbReference type="ARBA" id="ARBA00022448"/>
    </source>
</evidence>
<evidence type="ECO:0000256" key="1">
    <source>
        <dbReference type="ARBA" id="ARBA00004651"/>
    </source>
</evidence>
<feature type="transmembrane region" description="Helical" evidence="8">
    <location>
        <begin position="330"/>
        <end position="354"/>
    </location>
</feature>
<organism evidence="9 10">
    <name type="scientific">Clostridium cadaveris</name>
    <dbReference type="NCBI Taxonomy" id="1529"/>
    <lineage>
        <taxon>Bacteria</taxon>
        <taxon>Bacillati</taxon>
        <taxon>Bacillota</taxon>
        <taxon>Clostridia</taxon>
        <taxon>Eubacteriales</taxon>
        <taxon>Clostridiaceae</taxon>
        <taxon>Clostridium</taxon>
    </lineage>
</organism>
<feature type="transmembrane region" description="Helical" evidence="8">
    <location>
        <begin position="35"/>
        <end position="57"/>
    </location>
</feature>
<keyword evidence="8" id="KW-0769">Symport</keyword>
<dbReference type="OrthoDB" id="9804874at2"/>
<protein>
    <submittedName>
        <fullName evidence="9">Alanine or glycine:cation symporter, AGCS family</fullName>
    </submittedName>
</protein>
<feature type="transmembrane region" description="Helical" evidence="8">
    <location>
        <begin position="243"/>
        <end position="263"/>
    </location>
</feature>
<evidence type="ECO:0000256" key="7">
    <source>
        <dbReference type="ARBA" id="ARBA00023136"/>
    </source>
</evidence>
<comment type="similarity">
    <text evidence="2 8">Belongs to the alanine or glycine:cation symporter (AGCS) (TC 2.A.25) family.</text>
</comment>
<keyword evidence="4 8" id="KW-1003">Cell membrane</keyword>
<evidence type="ECO:0000256" key="8">
    <source>
        <dbReference type="RuleBase" id="RU363064"/>
    </source>
</evidence>
<dbReference type="Pfam" id="PF01235">
    <property type="entry name" value="Na_Ala_symp"/>
    <property type="match status" value="1"/>
</dbReference>
<comment type="subcellular location">
    <subcellularLocation>
        <location evidence="1 8">Cell membrane</location>
        <topology evidence="1 8">Multi-pass membrane protein</topology>
    </subcellularLocation>
</comment>
<feature type="transmembrane region" description="Helical" evidence="8">
    <location>
        <begin position="167"/>
        <end position="192"/>
    </location>
</feature>
<dbReference type="PANTHER" id="PTHR30330:SF1">
    <property type="entry name" value="AMINO-ACID CARRIER PROTEIN ALST"/>
    <property type="match status" value="1"/>
</dbReference>
<feature type="transmembrane region" description="Helical" evidence="8">
    <location>
        <begin position="432"/>
        <end position="450"/>
    </location>
</feature>
<proteinExistence type="inferred from homology"/>
<evidence type="ECO:0000313" key="10">
    <source>
        <dbReference type="Proteomes" id="UP000182135"/>
    </source>
</evidence>
<keyword evidence="3 8" id="KW-0813">Transport</keyword>
<dbReference type="InterPro" id="IPR001463">
    <property type="entry name" value="Na/Ala_symport"/>
</dbReference>
<evidence type="ECO:0000256" key="4">
    <source>
        <dbReference type="ARBA" id="ARBA00022475"/>
    </source>
</evidence>
<dbReference type="EMBL" id="FOOE01000004">
    <property type="protein sequence ID" value="SFF62690.1"/>
    <property type="molecule type" value="Genomic_DNA"/>
</dbReference>
<evidence type="ECO:0000256" key="2">
    <source>
        <dbReference type="ARBA" id="ARBA00009261"/>
    </source>
</evidence>